<organism evidence="1 2">
    <name type="scientific">Pyropia yezoensis</name>
    <name type="common">Susabi-nori</name>
    <name type="synonym">Porphyra yezoensis</name>
    <dbReference type="NCBI Taxonomy" id="2788"/>
    <lineage>
        <taxon>Eukaryota</taxon>
        <taxon>Rhodophyta</taxon>
        <taxon>Bangiophyceae</taxon>
        <taxon>Bangiales</taxon>
        <taxon>Bangiaceae</taxon>
        <taxon>Pyropia</taxon>
    </lineage>
</organism>
<dbReference type="EMBL" id="CM020620">
    <property type="protein sequence ID" value="KAK1869749.1"/>
    <property type="molecule type" value="Genomic_DNA"/>
</dbReference>
<reference evidence="1" key="1">
    <citation type="submission" date="2019-11" db="EMBL/GenBank/DDBJ databases">
        <title>Nori genome reveals adaptations in red seaweeds to the harsh intertidal environment.</title>
        <authorList>
            <person name="Wang D."/>
            <person name="Mao Y."/>
        </authorList>
    </citation>
    <scope>NUCLEOTIDE SEQUENCE</scope>
    <source>
        <tissue evidence="1">Gametophyte</tissue>
    </source>
</reference>
<sequence>MPRYGREPGGGGEGGGWDRRGLEPTPRGRFSWRQRPPRGHTARRRRAWRWRWWSWRSRRWLGCPLPGRRAAGATPAGTRAAPPGGGGAPDQCNGWVVPCVALADAPLPFDSIVQYMDKQPRLQQHGLPRYPSERGGGWPLWQCARRAGRGSGARPNETEGRPPRVAHTTPQLEIHAADPPRGTRQSVGATAAAAAAAAAPTAWPAGGKGRWAAAATPPHMRGGEGAPPASRLGARRPHRPPRPPGRQKANDTCRRAKPRRRPARRPPRLFPPPPPSGWWGWRRRRRPLRPSRPARAAASRRRGCHRPPPRRPTALAAAGGPTRSPTRPR</sequence>
<gene>
    <name evidence="1" type="ORF">I4F81_012215</name>
</gene>
<dbReference type="Proteomes" id="UP000798662">
    <property type="component" value="Chromosome 3"/>
</dbReference>
<accession>A0ACC3CHH3</accession>
<name>A0ACC3CHH3_PYRYE</name>
<proteinExistence type="predicted"/>
<evidence type="ECO:0000313" key="1">
    <source>
        <dbReference type="EMBL" id="KAK1869749.1"/>
    </source>
</evidence>
<protein>
    <submittedName>
        <fullName evidence="1">Uncharacterized protein</fullName>
    </submittedName>
</protein>
<comment type="caution">
    <text evidence="1">The sequence shown here is derived from an EMBL/GenBank/DDBJ whole genome shotgun (WGS) entry which is preliminary data.</text>
</comment>
<keyword evidence="2" id="KW-1185">Reference proteome</keyword>
<evidence type="ECO:0000313" key="2">
    <source>
        <dbReference type="Proteomes" id="UP000798662"/>
    </source>
</evidence>